<dbReference type="CDD" id="cd17319">
    <property type="entry name" value="MFS_ExuT_GudP_like"/>
    <property type="match status" value="1"/>
</dbReference>
<feature type="transmembrane region" description="Helical" evidence="5">
    <location>
        <begin position="335"/>
        <end position="355"/>
    </location>
</feature>
<feature type="transmembrane region" description="Helical" evidence="5">
    <location>
        <begin position="367"/>
        <end position="387"/>
    </location>
</feature>
<evidence type="ECO:0000256" key="5">
    <source>
        <dbReference type="SAM" id="Phobius"/>
    </source>
</evidence>
<feature type="transmembrane region" description="Helical" evidence="5">
    <location>
        <begin position="164"/>
        <end position="182"/>
    </location>
</feature>
<dbReference type="InterPro" id="IPR050382">
    <property type="entry name" value="MFS_Na/Anion_cotransporter"/>
</dbReference>
<dbReference type="Pfam" id="PF07690">
    <property type="entry name" value="MFS_1"/>
    <property type="match status" value="1"/>
</dbReference>
<dbReference type="Proteomes" id="UP000721844">
    <property type="component" value="Unassembled WGS sequence"/>
</dbReference>
<organism evidence="7 8">
    <name type="scientific">Acidisoma cellulosilyticum</name>
    <dbReference type="NCBI Taxonomy" id="2802395"/>
    <lineage>
        <taxon>Bacteria</taxon>
        <taxon>Pseudomonadati</taxon>
        <taxon>Pseudomonadota</taxon>
        <taxon>Alphaproteobacteria</taxon>
        <taxon>Acetobacterales</taxon>
        <taxon>Acidocellaceae</taxon>
        <taxon>Acidisoma</taxon>
    </lineage>
</organism>
<evidence type="ECO:0000259" key="6">
    <source>
        <dbReference type="PROSITE" id="PS50850"/>
    </source>
</evidence>
<dbReference type="Gene3D" id="1.20.1250.20">
    <property type="entry name" value="MFS general substrate transporter like domains"/>
    <property type="match status" value="2"/>
</dbReference>
<evidence type="ECO:0000313" key="8">
    <source>
        <dbReference type="Proteomes" id="UP000721844"/>
    </source>
</evidence>
<feature type="transmembrane region" description="Helical" evidence="5">
    <location>
        <begin position="229"/>
        <end position="252"/>
    </location>
</feature>
<feature type="transmembrane region" description="Helical" evidence="5">
    <location>
        <begin position="305"/>
        <end position="329"/>
    </location>
</feature>
<name>A0A964E4M1_9PROT</name>
<comment type="caution">
    <text evidence="7">The sequence shown here is derived from an EMBL/GenBank/DDBJ whole genome shotgun (WGS) entry which is preliminary data.</text>
</comment>
<dbReference type="EMBL" id="JAESVA010000004">
    <property type="protein sequence ID" value="MCB8881118.1"/>
    <property type="molecule type" value="Genomic_DNA"/>
</dbReference>
<dbReference type="InterPro" id="IPR011701">
    <property type="entry name" value="MFS"/>
</dbReference>
<proteinExistence type="predicted"/>
<sequence length="437" mass="46635">MPVKRWRIFVFLFTLTSINYIDRVALSVAAKPLSEAFHIGTVEMGYLFSSFIWGYFACLILWGLAADRWGTRTANAAGMAIFSLATIATGFCWNFSSVLVSRLVMGAGEASSFPTGGKIIREWIPASERAFAAASLNGGSYAGPAVGAVIVAAIVSLTGWRGGFIATGLFGFVWLAAWLLIYRKPEEARFLNDQERAFILATRDGARTHLEETSAAGPKIGVLSLLGNLSMWGLLLTQGCTSYSQFLFLTWLPSYLAAARHLTIMKTGLFTALPYAVCVVLGVILGRLSDMALDHNSLHKGRRRLLIVAALILASVIFALPFANSIWLIEAIISLSLTGVSTAITLNIALTNDLLAEAGQAGKATGLLITGGAFFAILAPIVTGYIVAFTGSFSSAFVLAGVILFIGMVSCLTLTRGGIADPRQAGRSRLADRQARA</sequence>
<dbReference type="AlphaFoldDB" id="A0A964E4M1"/>
<accession>A0A964E4M1</accession>
<feature type="transmembrane region" description="Helical" evidence="5">
    <location>
        <begin position="393"/>
        <end position="414"/>
    </location>
</feature>
<feature type="domain" description="Major facilitator superfamily (MFS) profile" evidence="6">
    <location>
        <begin position="8"/>
        <end position="419"/>
    </location>
</feature>
<evidence type="ECO:0000256" key="4">
    <source>
        <dbReference type="ARBA" id="ARBA00023136"/>
    </source>
</evidence>
<reference evidence="7 8" key="1">
    <citation type="journal article" date="2021" name="Microorganisms">
        <title>Acidisoma silvae sp. nov. and Acidisomacellulosilytica sp. nov., Two Acidophilic Bacteria Isolated from Decaying Wood, Hydrolyzing Cellulose and Producing Poly-3-hydroxybutyrate.</title>
        <authorList>
            <person name="Mieszkin S."/>
            <person name="Pouder E."/>
            <person name="Uroz S."/>
            <person name="Simon-Colin C."/>
            <person name="Alain K."/>
        </authorList>
    </citation>
    <scope>NUCLEOTIDE SEQUENCE [LARGE SCALE GENOMIC DNA]</scope>
    <source>
        <strain evidence="7 8">HW T5.17</strain>
    </source>
</reference>
<dbReference type="SUPFAM" id="SSF103473">
    <property type="entry name" value="MFS general substrate transporter"/>
    <property type="match status" value="1"/>
</dbReference>
<dbReference type="PANTHER" id="PTHR11662:SF399">
    <property type="entry name" value="FI19708P1-RELATED"/>
    <property type="match status" value="1"/>
</dbReference>
<dbReference type="InterPro" id="IPR020846">
    <property type="entry name" value="MFS_dom"/>
</dbReference>
<dbReference type="PROSITE" id="PS50850">
    <property type="entry name" value="MFS"/>
    <property type="match status" value="1"/>
</dbReference>
<dbReference type="RefSeq" id="WP_227307792.1">
    <property type="nucleotide sequence ID" value="NZ_JAESVA010000004.1"/>
</dbReference>
<keyword evidence="8" id="KW-1185">Reference proteome</keyword>
<dbReference type="InterPro" id="IPR036259">
    <property type="entry name" value="MFS_trans_sf"/>
</dbReference>
<feature type="transmembrane region" description="Helical" evidence="5">
    <location>
        <begin position="76"/>
        <end position="96"/>
    </location>
</feature>
<dbReference type="GO" id="GO:0022857">
    <property type="term" value="F:transmembrane transporter activity"/>
    <property type="evidence" value="ECO:0007669"/>
    <property type="project" value="InterPro"/>
</dbReference>
<keyword evidence="3 5" id="KW-1133">Transmembrane helix</keyword>
<evidence type="ECO:0000256" key="1">
    <source>
        <dbReference type="ARBA" id="ARBA00004141"/>
    </source>
</evidence>
<dbReference type="GO" id="GO:0016020">
    <property type="term" value="C:membrane"/>
    <property type="evidence" value="ECO:0007669"/>
    <property type="project" value="UniProtKB-SubCell"/>
</dbReference>
<evidence type="ECO:0000256" key="3">
    <source>
        <dbReference type="ARBA" id="ARBA00022989"/>
    </source>
</evidence>
<feature type="transmembrane region" description="Helical" evidence="5">
    <location>
        <begin position="272"/>
        <end position="293"/>
    </location>
</feature>
<protein>
    <submittedName>
        <fullName evidence="7">MFS transporter</fullName>
    </submittedName>
</protein>
<gene>
    <name evidence="7" type="ORF">ACELLULO517_12800</name>
</gene>
<dbReference type="PANTHER" id="PTHR11662">
    <property type="entry name" value="SOLUTE CARRIER FAMILY 17"/>
    <property type="match status" value="1"/>
</dbReference>
<evidence type="ECO:0000313" key="7">
    <source>
        <dbReference type="EMBL" id="MCB8881118.1"/>
    </source>
</evidence>
<keyword evidence="2 5" id="KW-0812">Transmembrane</keyword>
<keyword evidence="4 5" id="KW-0472">Membrane</keyword>
<comment type="subcellular location">
    <subcellularLocation>
        <location evidence="1">Membrane</location>
        <topology evidence="1">Multi-pass membrane protein</topology>
    </subcellularLocation>
</comment>
<evidence type="ECO:0000256" key="2">
    <source>
        <dbReference type="ARBA" id="ARBA00022692"/>
    </source>
</evidence>
<feature type="transmembrane region" description="Helical" evidence="5">
    <location>
        <begin position="46"/>
        <end position="64"/>
    </location>
</feature>